<evidence type="ECO:0000313" key="3">
    <source>
        <dbReference type="Proteomes" id="UP000016584"/>
    </source>
</evidence>
<dbReference type="PROSITE" id="PS51257">
    <property type="entry name" value="PROKAR_LIPOPROTEIN"/>
    <property type="match status" value="1"/>
</dbReference>
<organism evidence="2 3">
    <name type="scientific">Sphingobacterium paucimobilis HER1398</name>
    <dbReference type="NCBI Taxonomy" id="1346330"/>
    <lineage>
        <taxon>Bacteria</taxon>
        <taxon>Pseudomonadati</taxon>
        <taxon>Bacteroidota</taxon>
        <taxon>Sphingobacteriia</taxon>
        <taxon>Sphingobacteriales</taxon>
        <taxon>Sphingobacteriaceae</taxon>
        <taxon>Sphingobacterium</taxon>
    </lineage>
</organism>
<feature type="chain" id="PRO_5004628502" description="DUF4843 domain-containing protein" evidence="1">
    <location>
        <begin position="24"/>
        <end position="260"/>
    </location>
</feature>
<name>U2IY54_9SPHI</name>
<dbReference type="InterPro" id="IPR032299">
    <property type="entry name" value="DUF4843"/>
</dbReference>
<reference evidence="2 3" key="1">
    <citation type="journal article" date="2013" name="Genome Announc.">
        <title>The Draft Genome Sequence of Sphingomonas paucimobilis Strain HER1398 (Proteobacteria), Host to the Giant PAU Phage, Indicates That It Is a Member of the Genus Sphingobacterium (Bacteroidetes).</title>
        <authorList>
            <person name="White R.A.III."/>
            <person name="Suttle C.A."/>
        </authorList>
    </citation>
    <scope>NUCLEOTIDE SEQUENCE [LARGE SCALE GENOMIC DNA]</scope>
    <source>
        <strain evidence="2 3">HER1398</strain>
    </source>
</reference>
<sequence length="260" mass="30768">MKNKAFILVLFLNTLLFSCKENADITIFDQNEHFLSFGVKNENRRWGEPIYLAETSFSFLSEDVNLVKKRLAIPIILTGSLLEQDREYVVQVDKEKTDFPITNFELDKTVFRKGIFVDTLFLTVDKIDLLRERELRIGLRMVENNNFKLGDKENISLGIKLSNMLVEPDWWSLYTRYMGTFYPEVYQKWIEMYYLGADPTPDVDTREPYLYWDNMPTYQVEYLAQNSPITYVFIQKLKEYFEENSVYPDGDSSRNPIKLP</sequence>
<dbReference type="Pfam" id="PF16132">
    <property type="entry name" value="DUF4843"/>
    <property type="match status" value="1"/>
</dbReference>
<comment type="caution">
    <text evidence="2">The sequence shown here is derived from an EMBL/GenBank/DDBJ whole genome shotgun (WGS) entry which is preliminary data.</text>
</comment>
<dbReference type="PATRIC" id="fig|1346330.5.peg.4352"/>
<dbReference type="AlphaFoldDB" id="U2IY54"/>
<dbReference type="eggNOG" id="ENOG502ZWV6">
    <property type="taxonomic scope" value="Bacteria"/>
</dbReference>
<feature type="signal peptide" evidence="1">
    <location>
        <begin position="1"/>
        <end position="23"/>
    </location>
</feature>
<dbReference type="OrthoDB" id="705172at2"/>
<proteinExistence type="predicted"/>
<dbReference type="STRING" id="1346330.M472_02425"/>
<evidence type="ECO:0000313" key="2">
    <source>
        <dbReference type="EMBL" id="ERJ57614.1"/>
    </source>
</evidence>
<accession>U2IY54</accession>
<dbReference type="Proteomes" id="UP000016584">
    <property type="component" value="Unassembled WGS sequence"/>
</dbReference>
<keyword evidence="3" id="KW-1185">Reference proteome</keyword>
<evidence type="ECO:0000256" key="1">
    <source>
        <dbReference type="SAM" id="SignalP"/>
    </source>
</evidence>
<evidence type="ECO:0008006" key="4">
    <source>
        <dbReference type="Google" id="ProtNLM"/>
    </source>
</evidence>
<gene>
    <name evidence="2" type="ORF">M472_02425</name>
</gene>
<dbReference type="RefSeq" id="WP_021072348.1">
    <property type="nucleotide sequence ID" value="NZ_ATDL01000022.1"/>
</dbReference>
<keyword evidence="1" id="KW-0732">Signal</keyword>
<dbReference type="EMBL" id="ATDL01000022">
    <property type="protein sequence ID" value="ERJ57614.1"/>
    <property type="molecule type" value="Genomic_DNA"/>
</dbReference>
<protein>
    <recommendedName>
        <fullName evidence="4">DUF4843 domain-containing protein</fullName>
    </recommendedName>
</protein>